<dbReference type="PROSITE" id="PS00830">
    <property type="entry name" value="GREAB_2"/>
    <property type="match status" value="1"/>
</dbReference>
<feature type="domain" description="Transcription elongation factor GreA/GreB C-terminal" evidence="1">
    <location>
        <begin position="56"/>
        <end position="130"/>
    </location>
</feature>
<dbReference type="GO" id="GO:0006354">
    <property type="term" value="P:DNA-templated transcription elongation"/>
    <property type="evidence" value="ECO:0007669"/>
    <property type="project" value="TreeGrafter"/>
</dbReference>
<organism evidence="2 3">
    <name type="scientific">Ottowia testudinis</name>
    <dbReference type="NCBI Taxonomy" id="2816950"/>
    <lineage>
        <taxon>Bacteria</taxon>
        <taxon>Pseudomonadati</taxon>
        <taxon>Pseudomonadota</taxon>
        <taxon>Betaproteobacteria</taxon>
        <taxon>Burkholderiales</taxon>
        <taxon>Comamonadaceae</taxon>
        <taxon>Ottowia</taxon>
    </lineage>
</organism>
<keyword evidence="2" id="KW-0648">Protein biosynthesis</keyword>
<keyword evidence="2" id="KW-0251">Elongation factor</keyword>
<reference evidence="2" key="1">
    <citation type="submission" date="2021-03" db="EMBL/GenBank/DDBJ databases">
        <title>Ottowia sp. 27C isolated from the cloaca of a Giant Asian pond turtle (Heosemys grandis).</title>
        <authorList>
            <person name="Spergser J."/>
            <person name="Busse H.-J."/>
        </authorList>
    </citation>
    <scope>NUCLEOTIDE SEQUENCE</scope>
    <source>
        <strain evidence="2">27C</strain>
    </source>
</reference>
<proteinExistence type="predicted"/>
<dbReference type="Proteomes" id="UP000663903">
    <property type="component" value="Chromosome"/>
</dbReference>
<dbReference type="AlphaFoldDB" id="A0A975H3L5"/>
<dbReference type="InterPro" id="IPR001437">
    <property type="entry name" value="Tscrpt_elong_fac_GreA/B_C"/>
</dbReference>
<dbReference type="EMBL" id="CP071796">
    <property type="protein sequence ID" value="QTD46023.1"/>
    <property type="molecule type" value="Genomic_DNA"/>
</dbReference>
<dbReference type="InterPro" id="IPR036953">
    <property type="entry name" value="GreA/GreB_C_sf"/>
</dbReference>
<dbReference type="GO" id="GO:0032784">
    <property type="term" value="P:regulation of DNA-templated transcription elongation"/>
    <property type="evidence" value="ECO:0007669"/>
    <property type="project" value="InterPro"/>
</dbReference>
<dbReference type="InterPro" id="IPR018151">
    <property type="entry name" value="TF_GreA/GreB_CS"/>
</dbReference>
<dbReference type="RefSeq" id="WP_208009908.1">
    <property type="nucleotide sequence ID" value="NZ_CP071796.1"/>
</dbReference>
<keyword evidence="3" id="KW-1185">Reference proteome</keyword>
<dbReference type="Pfam" id="PF01272">
    <property type="entry name" value="GreA_GreB"/>
    <property type="match status" value="1"/>
</dbReference>
<gene>
    <name evidence="2" type="ORF">J1M35_03685</name>
</gene>
<dbReference type="SUPFAM" id="SSF54534">
    <property type="entry name" value="FKBP-like"/>
    <property type="match status" value="1"/>
</dbReference>
<evidence type="ECO:0000313" key="2">
    <source>
        <dbReference type="EMBL" id="QTD46023.1"/>
    </source>
</evidence>
<evidence type="ECO:0000313" key="3">
    <source>
        <dbReference type="Proteomes" id="UP000663903"/>
    </source>
</evidence>
<accession>A0A975H3L5</accession>
<dbReference type="PANTHER" id="PTHR30437:SF5">
    <property type="entry name" value="REGULATOR OF NUCLEOSIDE DIPHOSPHATE KINASE"/>
    <property type="match status" value="1"/>
</dbReference>
<name>A0A975H3L5_9BURK</name>
<dbReference type="KEGG" id="otd:J1M35_03685"/>
<dbReference type="Gene3D" id="3.10.50.30">
    <property type="entry name" value="Transcription elongation factor, GreA/GreB, C-terminal domain"/>
    <property type="match status" value="1"/>
</dbReference>
<dbReference type="GO" id="GO:0003677">
    <property type="term" value="F:DNA binding"/>
    <property type="evidence" value="ECO:0007669"/>
    <property type="project" value="InterPro"/>
</dbReference>
<dbReference type="GO" id="GO:0003746">
    <property type="term" value="F:translation elongation factor activity"/>
    <property type="evidence" value="ECO:0007669"/>
    <property type="project" value="UniProtKB-KW"/>
</dbReference>
<dbReference type="PANTHER" id="PTHR30437">
    <property type="entry name" value="TRANSCRIPTION ELONGATION FACTOR GREA"/>
    <property type="match status" value="1"/>
</dbReference>
<protein>
    <submittedName>
        <fullName evidence="2">GreA/GreB family elongation factor</fullName>
    </submittedName>
</protein>
<dbReference type="InterPro" id="IPR023459">
    <property type="entry name" value="Tscrpt_elong_fac_GreA/B_fam"/>
</dbReference>
<sequence length="141" mass="15076">MSSATDLHRTITDLDHVRIFNLLRRQTAAGGAPQHVEELAELIDAADQVRPQEIGADVVTMQTKLRVAEPATGAERSVTLCYPPEADAARGMISILSPLGTSLLGLKVGEVARWQGVDGKPGELEVKAIEFQPEASGDYTA</sequence>
<dbReference type="GO" id="GO:0070063">
    <property type="term" value="F:RNA polymerase binding"/>
    <property type="evidence" value="ECO:0007669"/>
    <property type="project" value="InterPro"/>
</dbReference>
<evidence type="ECO:0000259" key="1">
    <source>
        <dbReference type="Pfam" id="PF01272"/>
    </source>
</evidence>